<comment type="catalytic activity">
    <reaction evidence="3">
        <text>a purine D-ribonucleoside + phosphate = a purine nucleobase + alpha-D-ribose 1-phosphate</text>
        <dbReference type="Rhea" id="RHEA:19805"/>
        <dbReference type="ChEBI" id="CHEBI:26386"/>
        <dbReference type="ChEBI" id="CHEBI:43474"/>
        <dbReference type="ChEBI" id="CHEBI:57720"/>
        <dbReference type="ChEBI" id="CHEBI:142355"/>
        <dbReference type="EC" id="2.4.2.1"/>
    </reaction>
</comment>
<dbReference type="SUPFAM" id="SSF53167">
    <property type="entry name" value="Purine and uridine phosphorylases"/>
    <property type="match status" value="1"/>
</dbReference>
<keyword evidence="1 3" id="KW-0328">Glycosyltransferase</keyword>
<dbReference type="Pfam" id="PF01048">
    <property type="entry name" value="PNP_UDP_1"/>
    <property type="match status" value="1"/>
</dbReference>
<evidence type="ECO:0000256" key="2">
    <source>
        <dbReference type="ARBA" id="ARBA00022679"/>
    </source>
</evidence>
<dbReference type="AlphaFoldDB" id="A0A857DFU3"/>
<dbReference type="PANTHER" id="PTHR42679:SF2">
    <property type="entry name" value="S-METHYL-5'-THIOADENOSINE PHOSPHORYLASE"/>
    <property type="match status" value="1"/>
</dbReference>
<dbReference type="Proteomes" id="UP000430508">
    <property type="component" value="Chromosome"/>
</dbReference>
<feature type="binding site" evidence="3">
    <location>
        <position position="181"/>
    </location>
    <ligand>
        <name>substrate</name>
    </ligand>
</feature>
<dbReference type="EMBL" id="CP046996">
    <property type="protein sequence ID" value="QHA00154.1"/>
    <property type="molecule type" value="Genomic_DNA"/>
</dbReference>
<keyword evidence="3" id="KW-0660">Purine salvage</keyword>
<dbReference type="NCBIfam" id="NF006599">
    <property type="entry name" value="PRK09136.1"/>
    <property type="match status" value="1"/>
</dbReference>
<evidence type="ECO:0000259" key="4">
    <source>
        <dbReference type="Pfam" id="PF01048"/>
    </source>
</evidence>
<reference evidence="5 6" key="1">
    <citation type="submission" date="2019-12" db="EMBL/GenBank/DDBJ databases">
        <title>Sequence classification of anaerobic respiratory reductive dehalogenases: First we see many, then we see few.</title>
        <authorList>
            <person name="Molenda O."/>
            <person name="Puentes Jacome L.A."/>
            <person name="Cao X."/>
            <person name="Nesbo C.L."/>
            <person name="Tang S."/>
            <person name="Morson N."/>
            <person name="Patron J."/>
            <person name="Lomheim L."/>
            <person name="Wishart D.S."/>
            <person name="Edwards E.A."/>
        </authorList>
    </citation>
    <scope>NUCLEOTIDE SEQUENCE [LARGE SCALE GENOMIC DNA]</scope>
    <source>
        <strain evidence="5 6">12DCA</strain>
    </source>
</reference>
<feature type="domain" description="Nucleoside phosphorylase" evidence="4">
    <location>
        <begin position="3"/>
        <end position="237"/>
    </location>
</feature>
<dbReference type="GO" id="GO:0017061">
    <property type="term" value="F:S-methyl-5-thioadenosine phosphorylase activity"/>
    <property type="evidence" value="ECO:0007669"/>
    <property type="project" value="InterPro"/>
</dbReference>
<evidence type="ECO:0000313" key="6">
    <source>
        <dbReference type="Proteomes" id="UP000430508"/>
    </source>
</evidence>
<accession>A0A857DFU3</accession>
<evidence type="ECO:0000256" key="1">
    <source>
        <dbReference type="ARBA" id="ARBA00022676"/>
    </source>
</evidence>
<organism evidence="5 6">
    <name type="scientific">Dehalobacter restrictus</name>
    <dbReference type="NCBI Taxonomy" id="55583"/>
    <lineage>
        <taxon>Bacteria</taxon>
        <taxon>Bacillati</taxon>
        <taxon>Bacillota</taxon>
        <taxon>Clostridia</taxon>
        <taxon>Eubacteriales</taxon>
        <taxon>Desulfitobacteriaceae</taxon>
        <taxon>Dehalobacter</taxon>
    </lineage>
</organism>
<dbReference type="HAMAP" id="MF_01963">
    <property type="entry name" value="MTAP"/>
    <property type="match status" value="1"/>
</dbReference>
<comment type="caution">
    <text evidence="3">Lacks conserved residue(s) required for the propagation of feature annotation.</text>
</comment>
<comment type="function">
    <text evidence="3">Purine nucleoside phosphorylase which is highly specific for 6-oxopurine nucleosides. Cleaves guanosine or inosine to respective bases and sugar-1-phosphate molecules. Involved in purine salvage.</text>
</comment>
<dbReference type="EC" id="2.4.2.1" evidence="3"/>
<comment type="miscellaneous">
    <text evidence="3">Although this enzyme belongs to the family of MTA phosphorylases based on sequence homology, it has been shown that conserved amino acid substitutions in the substrate binding pocket convert the substrate specificity of this enzyme from 6-aminopurines to 6-oxopurines.</text>
</comment>
<dbReference type="CDD" id="cd09010">
    <property type="entry name" value="MTAP_SsMTAPII_like_MTIP"/>
    <property type="match status" value="1"/>
</dbReference>
<dbReference type="InterPro" id="IPR010044">
    <property type="entry name" value="MTAP"/>
</dbReference>
<evidence type="ECO:0000256" key="3">
    <source>
        <dbReference type="HAMAP-Rule" id="MF_01963"/>
    </source>
</evidence>
<feature type="site" description="Important for substrate specificity" evidence="3">
    <location>
        <position position="217"/>
    </location>
</feature>
<sequence length="260" mass="28107">MDFALIGGTGIENLALDDRTEKTVETPYGSVQLAEGFIGGIGMVFLKRHGAKHTCPPHLINYRANIWALKKIGVKKILATGAVGSISEAYRIGDIVLPDQFLDFTKSRAATFFEDGEQGVLHVDVSEPYCPDVRNHIIEGAARSDLNVKNGGVYVCTEGPRFETPAEINMFRMLGGHLVGMTGVPEVVLARELGMCYATMALVTNQAAGIKKDPLTHAEVIATMDLLSKTVAALVESTCKIMDHDQRCYCTTGSKEAGLF</sequence>
<comment type="similarity">
    <text evidence="3">Belongs to the PNP/MTAP phosphorylase family. MTAP subfamily.</text>
</comment>
<dbReference type="GO" id="GO:0005829">
    <property type="term" value="C:cytosol"/>
    <property type="evidence" value="ECO:0007669"/>
    <property type="project" value="TreeGrafter"/>
</dbReference>
<dbReference type="GO" id="GO:0019509">
    <property type="term" value="P:L-methionine salvage from methylthioadenosine"/>
    <property type="evidence" value="ECO:0007669"/>
    <property type="project" value="TreeGrafter"/>
</dbReference>
<feature type="binding site" evidence="3">
    <location>
        <position position="9"/>
    </location>
    <ligand>
        <name>phosphate</name>
        <dbReference type="ChEBI" id="CHEBI:43474"/>
    </ligand>
</feature>
<name>A0A857DFU3_9FIRM</name>
<dbReference type="InterPro" id="IPR035994">
    <property type="entry name" value="Nucleoside_phosphorylase_sf"/>
</dbReference>
<dbReference type="Gene3D" id="3.40.50.1580">
    <property type="entry name" value="Nucleoside phosphorylase domain"/>
    <property type="match status" value="1"/>
</dbReference>
<dbReference type="GO" id="GO:0006166">
    <property type="term" value="P:purine ribonucleoside salvage"/>
    <property type="evidence" value="ECO:0007669"/>
    <property type="project" value="UniProtKB-UniRule"/>
</dbReference>
<dbReference type="UniPathway" id="UPA00606"/>
<feature type="binding site" evidence="3">
    <location>
        <begin position="48"/>
        <end position="49"/>
    </location>
    <ligand>
        <name>phosphate</name>
        <dbReference type="ChEBI" id="CHEBI:43474"/>
    </ligand>
</feature>
<dbReference type="NCBIfam" id="TIGR01694">
    <property type="entry name" value="MTAP"/>
    <property type="match status" value="1"/>
</dbReference>
<proteinExistence type="inferred from homology"/>
<feature type="site" description="Important for substrate specificity" evidence="3">
    <location>
        <position position="163"/>
    </location>
</feature>
<feature type="binding site" evidence="3">
    <location>
        <begin position="205"/>
        <end position="207"/>
    </location>
    <ligand>
        <name>substrate</name>
    </ligand>
</feature>
<evidence type="ECO:0000313" key="5">
    <source>
        <dbReference type="EMBL" id="QHA00154.1"/>
    </source>
</evidence>
<comment type="subunit">
    <text evidence="3">Homohexamer. Dimer of a homotrimer.</text>
</comment>
<comment type="pathway">
    <text evidence="3">Purine metabolism; purine nucleoside salvage.</text>
</comment>
<dbReference type="RefSeq" id="WP_015044193.1">
    <property type="nucleotide sequence ID" value="NZ_CP046996.1"/>
</dbReference>
<feature type="binding site" evidence="3">
    <location>
        <position position="182"/>
    </location>
    <ligand>
        <name>phosphate</name>
        <dbReference type="ChEBI" id="CHEBI:43474"/>
    </ligand>
</feature>
<dbReference type="PANTHER" id="PTHR42679">
    <property type="entry name" value="S-METHYL-5'-THIOADENOSINE PHOSPHORYLASE"/>
    <property type="match status" value="1"/>
</dbReference>
<protein>
    <recommendedName>
        <fullName evidence="3">Probable 6-oxopurine nucleoside phosphorylase</fullName>
        <ecNumber evidence="3">2.4.2.1</ecNumber>
    </recommendedName>
    <alternativeName>
        <fullName evidence="3">Purine nucleoside phosphorylase</fullName>
        <shortName evidence="3">PNP</shortName>
    </alternativeName>
</protein>
<dbReference type="InterPro" id="IPR000845">
    <property type="entry name" value="Nucleoside_phosphorylase_d"/>
</dbReference>
<gene>
    <name evidence="5" type="primary">mtnP</name>
    <name evidence="5" type="ORF">GQ588_05585</name>
</gene>
<keyword evidence="2 3" id="KW-0808">Transferase</keyword>